<proteinExistence type="predicted"/>
<reference evidence="1" key="2">
    <citation type="journal article" date="2024" name="Plant">
        <title>Genomic evolution and insights into agronomic trait innovations of Sesamum species.</title>
        <authorList>
            <person name="Miao H."/>
            <person name="Wang L."/>
            <person name="Qu L."/>
            <person name="Liu H."/>
            <person name="Sun Y."/>
            <person name="Le M."/>
            <person name="Wang Q."/>
            <person name="Wei S."/>
            <person name="Zheng Y."/>
            <person name="Lin W."/>
            <person name="Duan Y."/>
            <person name="Cao H."/>
            <person name="Xiong S."/>
            <person name="Wang X."/>
            <person name="Wei L."/>
            <person name="Li C."/>
            <person name="Ma Q."/>
            <person name="Ju M."/>
            <person name="Zhao R."/>
            <person name="Li G."/>
            <person name="Mu C."/>
            <person name="Tian Q."/>
            <person name="Mei H."/>
            <person name="Zhang T."/>
            <person name="Gao T."/>
            <person name="Zhang H."/>
        </authorList>
    </citation>
    <scope>NUCLEOTIDE SEQUENCE</scope>
    <source>
        <strain evidence="1">G02</strain>
    </source>
</reference>
<protein>
    <submittedName>
        <fullName evidence="1">Uncharacterized protein</fullName>
    </submittedName>
</protein>
<dbReference type="EMBL" id="JACGWJ010000022">
    <property type="protein sequence ID" value="KAL0329049.1"/>
    <property type="molecule type" value="Genomic_DNA"/>
</dbReference>
<organism evidence="1">
    <name type="scientific">Sesamum radiatum</name>
    <name type="common">Black benniseed</name>
    <dbReference type="NCBI Taxonomy" id="300843"/>
    <lineage>
        <taxon>Eukaryota</taxon>
        <taxon>Viridiplantae</taxon>
        <taxon>Streptophyta</taxon>
        <taxon>Embryophyta</taxon>
        <taxon>Tracheophyta</taxon>
        <taxon>Spermatophyta</taxon>
        <taxon>Magnoliopsida</taxon>
        <taxon>eudicotyledons</taxon>
        <taxon>Gunneridae</taxon>
        <taxon>Pentapetalae</taxon>
        <taxon>asterids</taxon>
        <taxon>lamiids</taxon>
        <taxon>Lamiales</taxon>
        <taxon>Pedaliaceae</taxon>
        <taxon>Sesamum</taxon>
    </lineage>
</organism>
<sequence>MSILGRSLQDNLGKLQFGRHSYRLNTHSFCGLDYGKSWQHGTDLSSYRRIHRAHCALTVMNRPNISSSIAPSVLMFGLISDSGLASPVVCQPFSVQSSGLRKGRLAPLCGTKARHLALACIVYSL</sequence>
<gene>
    <name evidence="1" type="ORF">Sradi_4891600</name>
</gene>
<dbReference type="AlphaFoldDB" id="A0AAW2MDX6"/>
<reference evidence="1" key="1">
    <citation type="submission" date="2020-06" db="EMBL/GenBank/DDBJ databases">
        <authorList>
            <person name="Li T."/>
            <person name="Hu X."/>
            <person name="Zhang T."/>
            <person name="Song X."/>
            <person name="Zhang H."/>
            <person name="Dai N."/>
            <person name="Sheng W."/>
            <person name="Hou X."/>
            <person name="Wei L."/>
        </authorList>
    </citation>
    <scope>NUCLEOTIDE SEQUENCE</scope>
    <source>
        <strain evidence="1">G02</strain>
        <tissue evidence="1">Leaf</tissue>
    </source>
</reference>
<evidence type="ECO:0000313" key="1">
    <source>
        <dbReference type="EMBL" id="KAL0329049.1"/>
    </source>
</evidence>
<comment type="caution">
    <text evidence="1">The sequence shown here is derived from an EMBL/GenBank/DDBJ whole genome shotgun (WGS) entry which is preliminary data.</text>
</comment>
<name>A0AAW2MDX6_SESRA</name>
<accession>A0AAW2MDX6</accession>